<dbReference type="AlphaFoldDB" id="A0A6J4HZJ5"/>
<reference evidence="2" key="1">
    <citation type="submission" date="2020-02" db="EMBL/GenBank/DDBJ databases">
        <authorList>
            <person name="Meier V. D."/>
        </authorList>
    </citation>
    <scope>NUCLEOTIDE SEQUENCE</scope>
    <source>
        <strain evidence="2">AVDCRST_MAG77</strain>
    </source>
</reference>
<evidence type="ECO:0000313" key="2">
    <source>
        <dbReference type="EMBL" id="CAA9238043.1"/>
    </source>
</evidence>
<protein>
    <recommendedName>
        <fullName evidence="3">SWIM-type domain-containing protein</fullName>
    </recommendedName>
</protein>
<gene>
    <name evidence="2" type="ORF">AVDCRST_MAG77-1363</name>
</gene>
<name>A0A6J4HZJ5_9CHLR</name>
<dbReference type="InterPro" id="IPR044894">
    <property type="entry name" value="TubC_N_sf"/>
</dbReference>
<sequence length="403" mass="43758">MTTTTLLDRCAAVGISLSVDSGVLRVDAPEAPEVDTLVRELKANKARVLCALQARDDTPAVDRPKLGDQLVTLLRSFASKGEYALSEVPALLRTVIDQGIWRERTIEQTGEVARFDRLEDFITTPALAGLGTTSNLLRRLCDAAQDADVLTALNGDAEALPPSHNSHYSQKHTRPSDPRAADYPEDSRAWVRLLWLADLEDDAADAGGCFAPLHFVRTPGAALVREDAGYRIKPRYSPKQTITDDEGTRLPLAGDTGWSTPEEWERTRTAALLPPQGRHSAAAAPAGGRGRPRTCAEGAVMLTTNEHQAVQHAKKANRNAAAKARRATLGERLREVAIVPAQLPDNGEPLRFAIARAEPNKAHVLRLDRKTNTWRCLCFGRVYGNAPCAHELAAAQQEAVSDA</sequence>
<feature type="region of interest" description="Disordered" evidence="1">
    <location>
        <begin position="156"/>
        <end position="183"/>
    </location>
</feature>
<evidence type="ECO:0000256" key="1">
    <source>
        <dbReference type="SAM" id="MobiDB-lite"/>
    </source>
</evidence>
<evidence type="ECO:0008006" key="3">
    <source>
        <dbReference type="Google" id="ProtNLM"/>
    </source>
</evidence>
<dbReference type="Gene3D" id="1.10.10.1830">
    <property type="entry name" value="Non-ribosomal peptide synthase, adenylation domain"/>
    <property type="match status" value="1"/>
</dbReference>
<accession>A0A6J4HZJ5</accession>
<proteinExistence type="predicted"/>
<organism evidence="2">
    <name type="scientific">uncultured Chloroflexota bacterium</name>
    <dbReference type="NCBI Taxonomy" id="166587"/>
    <lineage>
        <taxon>Bacteria</taxon>
        <taxon>Bacillati</taxon>
        <taxon>Chloroflexota</taxon>
        <taxon>environmental samples</taxon>
    </lineage>
</organism>
<feature type="region of interest" description="Disordered" evidence="1">
    <location>
        <begin position="238"/>
        <end position="262"/>
    </location>
</feature>
<feature type="compositionally biased region" description="Basic and acidic residues" evidence="1">
    <location>
        <begin position="174"/>
        <end position="183"/>
    </location>
</feature>
<dbReference type="EMBL" id="CADCTC010000087">
    <property type="protein sequence ID" value="CAA9238043.1"/>
    <property type="molecule type" value="Genomic_DNA"/>
</dbReference>